<feature type="domain" description="Type I restriction modification DNA specificity" evidence="4">
    <location>
        <begin position="16"/>
        <end position="161"/>
    </location>
</feature>
<accession>A0A4V1Z983</accession>
<dbReference type="InterPro" id="IPR052021">
    <property type="entry name" value="Type-I_RS_S_subunit"/>
</dbReference>
<dbReference type="InterPro" id="IPR044946">
    <property type="entry name" value="Restrct_endonuc_typeI_TRD_sf"/>
</dbReference>
<feature type="domain" description="Type I restriction modification DNA specificity" evidence="4">
    <location>
        <begin position="268"/>
        <end position="358"/>
    </location>
</feature>
<evidence type="ECO:0000313" key="6">
    <source>
        <dbReference type="EMBL" id="RYU67213.1"/>
    </source>
</evidence>
<evidence type="ECO:0000313" key="7">
    <source>
        <dbReference type="Proteomes" id="UP000294063"/>
    </source>
</evidence>
<dbReference type="Proteomes" id="UP000294166">
    <property type="component" value="Unassembled WGS sequence"/>
</dbReference>
<gene>
    <name evidence="6" type="ORF">ERW53_00845</name>
    <name evidence="5" type="ORF">ERW57_02810</name>
</gene>
<comment type="caution">
    <text evidence="5">The sequence shown here is derived from an EMBL/GenBank/DDBJ whole genome shotgun (WGS) entry which is preliminary data.</text>
</comment>
<dbReference type="EMBL" id="SEZK01000002">
    <property type="protein sequence ID" value="RYU54146.1"/>
    <property type="molecule type" value="Genomic_DNA"/>
</dbReference>
<keyword evidence="8" id="KW-1185">Reference proteome</keyword>
<comment type="similarity">
    <text evidence="1">Belongs to the type-I restriction system S methylase family.</text>
</comment>
<dbReference type="GO" id="GO:0004519">
    <property type="term" value="F:endonuclease activity"/>
    <property type="evidence" value="ECO:0007669"/>
    <property type="project" value="UniProtKB-KW"/>
</dbReference>
<dbReference type="GO" id="GO:0009307">
    <property type="term" value="P:DNA restriction-modification system"/>
    <property type="evidence" value="ECO:0007669"/>
    <property type="project" value="UniProtKB-KW"/>
</dbReference>
<dbReference type="PANTHER" id="PTHR30408:SF12">
    <property type="entry name" value="TYPE I RESTRICTION ENZYME MJAVIII SPECIFICITY SUBUNIT"/>
    <property type="match status" value="1"/>
</dbReference>
<dbReference type="AlphaFoldDB" id="A0A4V1Z983"/>
<dbReference type="Gene3D" id="3.90.220.20">
    <property type="entry name" value="DNA methylase specificity domains"/>
    <property type="match status" value="2"/>
</dbReference>
<evidence type="ECO:0000313" key="8">
    <source>
        <dbReference type="Proteomes" id="UP000294166"/>
    </source>
</evidence>
<name>A0A4V1Z983_9GAMM</name>
<proteinExistence type="inferred from homology"/>
<keyword evidence="2" id="KW-0680">Restriction system</keyword>
<reference evidence="7 8" key="1">
    <citation type="submission" date="2019-02" db="EMBL/GenBank/DDBJ databases">
        <title>Genome sequences of Aliivibrio finisterrensis strains from farmed Atlantic salmon.</title>
        <authorList>
            <person name="Bowman J.P."/>
        </authorList>
    </citation>
    <scope>NUCLEOTIDE SEQUENCE [LARGE SCALE GENOMIC DNA]</scope>
    <source>
        <strain evidence="6 8">A21</strain>
        <strain evidence="5 7">A46</strain>
    </source>
</reference>
<organism evidence="5 7">
    <name type="scientific">Aliivibrio finisterrensis</name>
    <dbReference type="NCBI Taxonomy" id="511998"/>
    <lineage>
        <taxon>Bacteria</taxon>
        <taxon>Pseudomonadati</taxon>
        <taxon>Pseudomonadota</taxon>
        <taxon>Gammaproteobacteria</taxon>
        <taxon>Vibrionales</taxon>
        <taxon>Vibrionaceae</taxon>
        <taxon>Aliivibrio</taxon>
    </lineage>
</organism>
<keyword evidence="5" id="KW-0255">Endonuclease</keyword>
<sequence length="380" mass="44118">MRQVLTPSLRFEEFQDNWELKNLKDIFELKYGKDHKHLNQGIYPMLGSGGIMRYVDSYLYNQPSVLIGRKGTIDKPLFITTPFWTVDTLFYTVIKQGQEPYFVYSLAQTINWYKYNEATGVPSLNTSGIYSVPVYVPLIKEQKKIASFLTSVDRKISQLTEKYRLLKEYKKGVMQQIFSQQLRFKDEDGKAFPEWEQDRLDSFIERVNNPVDVEKAKEYREIGIRCHGKGLFHKDKKSGEELGNKRVFWVHPNALIINIVFAWERAVAVTSEHENGFIASHRFPMFIPKEGKSDLDYLLYFFLSPKGEYLLNLASPGGAGRNKTLGQAEFSKLKVTLPSLKEQQKVAQFFQSIDKKIDEVAQQVELTKQFKKGLLQQMFV</sequence>
<evidence type="ECO:0000256" key="2">
    <source>
        <dbReference type="ARBA" id="ARBA00022747"/>
    </source>
</evidence>
<keyword evidence="5" id="KW-0378">Hydrolase</keyword>
<dbReference type="CDD" id="cd17288">
    <property type="entry name" value="RMtype1_S_LlaAI06ORF1089P_TRD1-CR1_like"/>
    <property type="match status" value="1"/>
</dbReference>
<dbReference type="Gene3D" id="1.10.287.1120">
    <property type="entry name" value="Bipartite methylase S protein"/>
    <property type="match status" value="1"/>
</dbReference>
<dbReference type="Proteomes" id="UP000294063">
    <property type="component" value="Unassembled WGS sequence"/>
</dbReference>
<evidence type="ECO:0000259" key="4">
    <source>
        <dbReference type="Pfam" id="PF01420"/>
    </source>
</evidence>
<protein>
    <submittedName>
        <fullName evidence="5">Restriction endonuclease subunit S</fullName>
    </submittedName>
</protein>
<dbReference type="Pfam" id="PF01420">
    <property type="entry name" value="Methylase_S"/>
    <property type="match status" value="2"/>
</dbReference>
<dbReference type="GO" id="GO:0003677">
    <property type="term" value="F:DNA binding"/>
    <property type="evidence" value="ECO:0007669"/>
    <property type="project" value="UniProtKB-KW"/>
</dbReference>
<dbReference type="EMBL" id="SEZN01000001">
    <property type="protein sequence ID" value="RYU67213.1"/>
    <property type="molecule type" value="Genomic_DNA"/>
</dbReference>
<keyword evidence="5" id="KW-0540">Nuclease</keyword>
<keyword evidence="3" id="KW-0238">DNA-binding</keyword>
<evidence type="ECO:0000256" key="1">
    <source>
        <dbReference type="ARBA" id="ARBA00010923"/>
    </source>
</evidence>
<dbReference type="InterPro" id="IPR000055">
    <property type="entry name" value="Restrct_endonuc_typeI_TRD"/>
</dbReference>
<dbReference type="RefSeq" id="WP_130046851.1">
    <property type="nucleotide sequence ID" value="NZ_SEZK01000002.1"/>
</dbReference>
<evidence type="ECO:0000313" key="5">
    <source>
        <dbReference type="EMBL" id="RYU54146.1"/>
    </source>
</evidence>
<dbReference type="SUPFAM" id="SSF116734">
    <property type="entry name" value="DNA methylase specificity domain"/>
    <property type="match status" value="2"/>
</dbReference>
<dbReference type="PANTHER" id="PTHR30408">
    <property type="entry name" value="TYPE-1 RESTRICTION ENZYME ECOKI SPECIFICITY PROTEIN"/>
    <property type="match status" value="1"/>
</dbReference>
<evidence type="ECO:0000256" key="3">
    <source>
        <dbReference type="ARBA" id="ARBA00023125"/>
    </source>
</evidence>